<evidence type="ECO:0000313" key="3">
    <source>
        <dbReference type="Proteomes" id="UP000694941"/>
    </source>
</evidence>
<gene>
    <name evidence="4" type="primary">LOC106457844</name>
</gene>
<keyword evidence="3" id="KW-1185">Reference proteome</keyword>
<feature type="transmembrane region" description="Helical" evidence="1">
    <location>
        <begin position="187"/>
        <end position="209"/>
    </location>
</feature>
<dbReference type="Pfam" id="PF01757">
    <property type="entry name" value="Acyl_transf_3"/>
    <property type="match status" value="1"/>
</dbReference>
<proteinExistence type="predicted"/>
<dbReference type="PANTHER" id="PTHR11161">
    <property type="entry name" value="O-ACYLTRANSFERASE"/>
    <property type="match status" value="1"/>
</dbReference>
<reference evidence="4" key="1">
    <citation type="submission" date="2025-08" db="UniProtKB">
        <authorList>
            <consortium name="RefSeq"/>
        </authorList>
    </citation>
    <scope>IDENTIFICATION</scope>
    <source>
        <tissue evidence="4">Muscle</tissue>
    </source>
</reference>
<dbReference type="GeneID" id="106457844"/>
<feature type="transmembrane region" description="Helical" evidence="1">
    <location>
        <begin position="404"/>
        <end position="422"/>
    </location>
</feature>
<feature type="transmembrane region" description="Helical" evidence="1">
    <location>
        <begin position="82"/>
        <end position="105"/>
    </location>
</feature>
<feature type="transmembrane region" description="Helical" evidence="1">
    <location>
        <begin position="292"/>
        <end position="311"/>
    </location>
</feature>
<feature type="transmembrane region" description="Helical" evidence="1">
    <location>
        <begin position="216"/>
        <end position="239"/>
    </location>
</feature>
<dbReference type="InterPro" id="IPR002656">
    <property type="entry name" value="Acyl_transf_3_dom"/>
</dbReference>
<sequence>MNLEKNGKLVQKFFLAFSLYSNGKQLFDLNQRPGEISALNGIRFITLTWIILCHTYAFALLVSFRDLSDLQDSTEDLAFEVILNGWVSVDTFFFLSGLLVAYITLRRLEKSKGKMNFGLYLFHRYWRLTPTLMLVISILILMEGLGSGPLWDMQVRSEAERCRSSWWANLLYINNWRDHKYRCLPHLWYISVDMQLYVISLLILIPLFWKPIVGFLVLFLMVLGSNLAVGLLTAFNNYFPTVLHLAPDAKFNEEIVMDIYWKPYTHMGPYCVGIIVAYLILHYRDTVIDPALQVFLWIIAITCNVSTLYGAYEFNRGNLPPAWEAGLYASLYHTVWAVGLGWLTFACATGRGGLINSFLSWKIFLPLGRLTYSAYLCHFVIFWVRNGLQRERRNFSHFEQSFDFAGYITMTMFIALGVYLLFEAPFGALEKLMFPRGRQNKDDVKTKQDTETSAPTFGRWKQCSSKTAVVLKQVNFKENIFTLPTENT</sequence>
<feature type="domain" description="Acyltransferase 3" evidence="2">
    <location>
        <begin position="37"/>
        <end position="416"/>
    </location>
</feature>
<feature type="transmembrane region" description="Helical" evidence="1">
    <location>
        <begin position="41"/>
        <end position="62"/>
    </location>
</feature>
<dbReference type="RefSeq" id="XP_022239601.1">
    <property type="nucleotide sequence ID" value="XM_022383893.1"/>
</dbReference>
<keyword evidence="1" id="KW-0812">Transmembrane</keyword>
<evidence type="ECO:0000259" key="2">
    <source>
        <dbReference type="Pfam" id="PF01757"/>
    </source>
</evidence>
<keyword evidence="1" id="KW-1133">Transmembrane helix</keyword>
<feature type="transmembrane region" description="Helical" evidence="1">
    <location>
        <begin position="363"/>
        <end position="384"/>
    </location>
</feature>
<evidence type="ECO:0000313" key="4">
    <source>
        <dbReference type="RefSeq" id="XP_022239601.1"/>
    </source>
</evidence>
<feature type="transmembrane region" description="Helical" evidence="1">
    <location>
        <begin position="259"/>
        <end position="280"/>
    </location>
</feature>
<dbReference type="Proteomes" id="UP000694941">
    <property type="component" value="Unplaced"/>
</dbReference>
<evidence type="ECO:0000256" key="1">
    <source>
        <dbReference type="SAM" id="Phobius"/>
    </source>
</evidence>
<feature type="transmembrane region" description="Helical" evidence="1">
    <location>
        <begin position="125"/>
        <end position="142"/>
    </location>
</feature>
<organism evidence="3 4">
    <name type="scientific">Limulus polyphemus</name>
    <name type="common">Atlantic horseshoe crab</name>
    <dbReference type="NCBI Taxonomy" id="6850"/>
    <lineage>
        <taxon>Eukaryota</taxon>
        <taxon>Metazoa</taxon>
        <taxon>Ecdysozoa</taxon>
        <taxon>Arthropoda</taxon>
        <taxon>Chelicerata</taxon>
        <taxon>Merostomata</taxon>
        <taxon>Xiphosura</taxon>
        <taxon>Limulidae</taxon>
        <taxon>Limulus</taxon>
    </lineage>
</organism>
<keyword evidence="1" id="KW-0472">Membrane</keyword>
<name>A0ABM1S7J6_LIMPO</name>
<feature type="transmembrane region" description="Helical" evidence="1">
    <location>
        <begin position="331"/>
        <end position="351"/>
    </location>
</feature>
<accession>A0ABM1S7J6</accession>
<protein>
    <submittedName>
        <fullName evidence="4">Nose resistant to fluoxetine protein 6-like</fullName>
    </submittedName>
</protein>
<dbReference type="PANTHER" id="PTHR11161:SF0">
    <property type="entry name" value="O-ACYLTRANSFERASE LIKE PROTEIN"/>
    <property type="match status" value="1"/>
</dbReference>
<dbReference type="InterPro" id="IPR052728">
    <property type="entry name" value="O2_lipid_transport_reg"/>
</dbReference>